<dbReference type="InterPro" id="IPR033464">
    <property type="entry name" value="CSN8_PSD8_EIF3K"/>
</dbReference>
<dbReference type="GO" id="GO:0043161">
    <property type="term" value="P:proteasome-mediated ubiquitin-dependent protein catabolic process"/>
    <property type="evidence" value="ECO:0007669"/>
    <property type="project" value="TreeGrafter"/>
</dbReference>
<comment type="similarity">
    <text evidence="1">Belongs to the proteasome subunit S14 family.</text>
</comment>
<evidence type="ECO:0000313" key="5">
    <source>
        <dbReference type="Proteomes" id="UP001211907"/>
    </source>
</evidence>
<dbReference type="GO" id="GO:0005634">
    <property type="term" value="C:nucleus"/>
    <property type="evidence" value="ECO:0007669"/>
    <property type="project" value="TreeGrafter"/>
</dbReference>
<dbReference type="PROSITE" id="PS50250">
    <property type="entry name" value="PCI"/>
    <property type="match status" value="1"/>
</dbReference>
<dbReference type="GO" id="GO:0005829">
    <property type="term" value="C:cytosol"/>
    <property type="evidence" value="ECO:0007669"/>
    <property type="project" value="TreeGrafter"/>
</dbReference>
<dbReference type="Pfam" id="PF10075">
    <property type="entry name" value="CSN8_PSD8_EIF3K"/>
    <property type="match status" value="1"/>
</dbReference>
<sequence length="229" mass="26131">MRQAFGHFEAASTKELLLTREILELGAQWSIKAKDIPSFERYIAQLKIYYNDYSTSLPASQRMYPLLGLNLLRLLSQNRIAEFHTELELIDPEQVTTNLYIKHPLGVEQCLMEGSYNKVWNSKANVPAPEYAFFVDILMETVRAEIGACCERAYENLGVADAATLLYFKGKKDILQFAASRNWTVKGDQIVFVTQDDDNLDIPAPKIIRNTLAYARELDRIGKLGLQFE</sequence>
<evidence type="ECO:0000256" key="1">
    <source>
        <dbReference type="ARBA" id="ARBA00009627"/>
    </source>
</evidence>
<evidence type="ECO:0000259" key="3">
    <source>
        <dbReference type="PROSITE" id="PS50250"/>
    </source>
</evidence>
<proteinExistence type="inferred from homology"/>
<protein>
    <recommendedName>
        <fullName evidence="3">PCI domain-containing protein</fullName>
    </recommendedName>
</protein>
<keyword evidence="2" id="KW-0647">Proteasome</keyword>
<accession>A0AAD5XG14</accession>
<dbReference type="InterPro" id="IPR000717">
    <property type="entry name" value="PCI_dom"/>
</dbReference>
<dbReference type="EMBL" id="JADGJH010000177">
    <property type="protein sequence ID" value="KAJ3135018.1"/>
    <property type="molecule type" value="Genomic_DNA"/>
</dbReference>
<dbReference type="AlphaFoldDB" id="A0AAD5XG14"/>
<reference evidence="4" key="1">
    <citation type="submission" date="2020-05" db="EMBL/GenBank/DDBJ databases">
        <title>Phylogenomic resolution of chytrid fungi.</title>
        <authorList>
            <person name="Stajich J.E."/>
            <person name="Amses K."/>
            <person name="Simmons R."/>
            <person name="Seto K."/>
            <person name="Myers J."/>
            <person name="Bonds A."/>
            <person name="Quandt C.A."/>
            <person name="Barry K."/>
            <person name="Liu P."/>
            <person name="Grigoriev I."/>
            <person name="Longcore J.E."/>
            <person name="James T.Y."/>
        </authorList>
    </citation>
    <scope>NUCLEOTIDE SEQUENCE</scope>
    <source>
        <strain evidence="4">JEL0513</strain>
    </source>
</reference>
<dbReference type="FunFam" id="1.25.40.990:FF:000001">
    <property type="entry name" value="26S proteasome non-ATPase regulatory subunit"/>
    <property type="match status" value="1"/>
</dbReference>
<dbReference type="InterPro" id="IPR006746">
    <property type="entry name" value="26S_Psome_Rpn12"/>
</dbReference>
<dbReference type="PANTHER" id="PTHR12387:SF0">
    <property type="entry name" value="26S PROTEASOME NON-ATPASE REGULATORY SUBUNIT 8"/>
    <property type="match status" value="1"/>
</dbReference>
<comment type="caution">
    <text evidence="4">The sequence shown here is derived from an EMBL/GenBank/DDBJ whole genome shotgun (WGS) entry which is preliminary data.</text>
</comment>
<name>A0AAD5XG14_9FUNG</name>
<keyword evidence="5" id="KW-1185">Reference proteome</keyword>
<dbReference type="Proteomes" id="UP001211907">
    <property type="component" value="Unassembled WGS sequence"/>
</dbReference>
<organism evidence="4 5">
    <name type="scientific">Physocladia obscura</name>
    <dbReference type="NCBI Taxonomy" id="109957"/>
    <lineage>
        <taxon>Eukaryota</taxon>
        <taxon>Fungi</taxon>
        <taxon>Fungi incertae sedis</taxon>
        <taxon>Chytridiomycota</taxon>
        <taxon>Chytridiomycota incertae sedis</taxon>
        <taxon>Chytridiomycetes</taxon>
        <taxon>Chytridiales</taxon>
        <taxon>Chytriomycetaceae</taxon>
        <taxon>Physocladia</taxon>
    </lineage>
</organism>
<evidence type="ECO:0000313" key="4">
    <source>
        <dbReference type="EMBL" id="KAJ3135018.1"/>
    </source>
</evidence>
<evidence type="ECO:0000256" key="2">
    <source>
        <dbReference type="ARBA" id="ARBA00022942"/>
    </source>
</evidence>
<dbReference type="PANTHER" id="PTHR12387">
    <property type="entry name" value="26S PROTEASOME NON-ATPASE REGULATORY SUBUNIT 8"/>
    <property type="match status" value="1"/>
</dbReference>
<gene>
    <name evidence="4" type="ORF">HK100_003155</name>
</gene>
<dbReference type="Gene3D" id="1.25.40.990">
    <property type="match status" value="1"/>
</dbReference>
<dbReference type="GO" id="GO:0008541">
    <property type="term" value="C:proteasome regulatory particle, lid subcomplex"/>
    <property type="evidence" value="ECO:0007669"/>
    <property type="project" value="TreeGrafter"/>
</dbReference>
<feature type="domain" description="PCI" evidence="3">
    <location>
        <begin position="37"/>
        <end position="208"/>
    </location>
</feature>